<comment type="similarity">
    <text evidence="1 8">Belongs to the peptidase S14 family.</text>
</comment>
<dbReference type="CDD" id="cd07017">
    <property type="entry name" value="S14_ClpP_2"/>
    <property type="match status" value="1"/>
</dbReference>
<evidence type="ECO:0000256" key="6">
    <source>
        <dbReference type="PROSITE-ProRule" id="PRU10086"/>
    </source>
</evidence>
<dbReference type="GO" id="GO:0009368">
    <property type="term" value="C:endopeptidase Clp complex"/>
    <property type="evidence" value="ECO:0007669"/>
    <property type="project" value="TreeGrafter"/>
</dbReference>
<evidence type="ECO:0000256" key="5">
    <source>
        <dbReference type="PROSITE-ProRule" id="PRU10085"/>
    </source>
</evidence>
<dbReference type="PROSITE" id="PS00381">
    <property type="entry name" value="CLP_PROTEASE_SER"/>
    <property type="match status" value="1"/>
</dbReference>
<proteinExistence type="inferred from homology"/>
<dbReference type="PROSITE" id="PS00382">
    <property type="entry name" value="CLP_PROTEASE_HIS"/>
    <property type="match status" value="1"/>
</dbReference>
<protein>
    <recommendedName>
        <fullName evidence="8">ATP-dependent Clp protease proteolytic subunit</fullName>
        <ecNumber evidence="7">3.4.21.92</ecNumber>
    </recommendedName>
</protein>
<dbReference type="EC" id="3.4.21.92" evidence="7"/>
<dbReference type="GO" id="GO:0006515">
    <property type="term" value="P:protein quality control for misfolded or incompletely synthesized proteins"/>
    <property type="evidence" value="ECO:0007669"/>
    <property type="project" value="TreeGrafter"/>
</dbReference>
<keyword evidence="4 7" id="KW-0720">Serine protease</keyword>
<accession>A0A1R1Y881</accession>
<keyword evidence="10" id="KW-1185">Reference proteome</keyword>
<dbReference type="InterPro" id="IPR033135">
    <property type="entry name" value="ClpP_His_AS"/>
</dbReference>
<feature type="active site" evidence="5">
    <location>
        <position position="52"/>
    </location>
</feature>
<dbReference type="PANTHER" id="PTHR10381">
    <property type="entry name" value="ATP-DEPENDENT CLP PROTEASE PROTEOLYTIC SUBUNIT"/>
    <property type="match status" value="1"/>
</dbReference>
<name>A0A1R1Y881_9FUNG</name>
<reference evidence="9 10" key="1">
    <citation type="submission" date="2017-01" db="EMBL/GenBank/DDBJ databases">
        <authorList>
            <person name="Mah S.A."/>
            <person name="Swanson W.J."/>
            <person name="Moy G.W."/>
            <person name="Vacquier V.D."/>
        </authorList>
    </citation>
    <scope>NUCLEOTIDE SEQUENCE [LARGE SCALE GENOMIC DNA]</scope>
    <source>
        <strain evidence="9 10">GSMNP</strain>
    </source>
</reference>
<dbReference type="STRING" id="133412.A0A1R1Y881"/>
<dbReference type="InterPro" id="IPR001907">
    <property type="entry name" value="ClpP"/>
</dbReference>
<dbReference type="GO" id="GO:0004176">
    <property type="term" value="F:ATP-dependent peptidase activity"/>
    <property type="evidence" value="ECO:0007669"/>
    <property type="project" value="InterPro"/>
</dbReference>
<dbReference type="Gene3D" id="3.90.226.10">
    <property type="entry name" value="2-enoyl-CoA Hydratase, Chain A, domain 1"/>
    <property type="match status" value="1"/>
</dbReference>
<dbReference type="GO" id="GO:0004252">
    <property type="term" value="F:serine-type endopeptidase activity"/>
    <property type="evidence" value="ECO:0007669"/>
    <property type="project" value="UniProtKB-EC"/>
</dbReference>
<dbReference type="AlphaFoldDB" id="A0A1R1Y881"/>
<evidence type="ECO:0000256" key="4">
    <source>
        <dbReference type="ARBA" id="ARBA00022825"/>
    </source>
</evidence>
<dbReference type="OrthoDB" id="2017408at2759"/>
<dbReference type="PRINTS" id="PR00127">
    <property type="entry name" value="CLPPROTEASEP"/>
</dbReference>
<evidence type="ECO:0000256" key="7">
    <source>
        <dbReference type="RuleBase" id="RU000549"/>
    </source>
</evidence>
<evidence type="ECO:0000256" key="1">
    <source>
        <dbReference type="ARBA" id="ARBA00007039"/>
    </source>
</evidence>
<organism evidence="9 10">
    <name type="scientific">Smittium culicis</name>
    <dbReference type="NCBI Taxonomy" id="133412"/>
    <lineage>
        <taxon>Eukaryota</taxon>
        <taxon>Fungi</taxon>
        <taxon>Fungi incertae sedis</taxon>
        <taxon>Zoopagomycota</taxon>
        <taxon>Kickxellomycotina</taxon>
        <taxon>Harpellomycetes</taxon>
        <taxon>Harpellales</taxon>
        <taxon>Legeriomycetaceae</taxon>
        <taxon>Smittium</taxon>
    </lineage>
</organism>
<dbReference type="SUPFAM" id="SSF52096">
    <property type="entry name" value="ClpP/crotonase"/>
    <property type="match status" value="1"/>
</dbReference>
<dbReference type="EMBL" id="LSSN01000610">
    <property type="protein sequence ID" value="OMJ23080.1"/>
    <property type="molecule type" value="Genomic_DNA"/>
</dbReference>
<evidence type="ECO:0000256" key="2">
    <source>
        <dbReference type="ARBA" id="ARBA00022670"/>
    </source>
</evidence>
<evidence type="ECO:0000256" key="8">
    <source>
        <dbReference type="RuleBase" id="RU003567"/>
    </source>
</evidence>
<evidence type="ECO:0000313" key="10">
    <source>
        <dbReference type="Proteomes" id="UP000187283"/>
    </source>
</evidence>
<dbReference type="InterPro" id="IPR023562">
    <property type="entry name" value="ClpP/TepA"/>
</dbReference>
<dbReference type="Proteomes" id="UP000187283">
    <property type="component" value="Unassembled WGS sequence"/>
</dbReference>
<dbReference type="Pfam" id="PF00574">
    <property type="entry name" value="CLP_protease"/>
    <property type="match status" value="1"/>
</dbReference>
<keyword evidence="3 7" id="KW-0378">Hydrolase</keyword>
<comment type="caution">
    <text evidence="9">The sequence shown here is derived from an EMBL/GenBank/DDBJ whole genome shotgun (WGS) entry which is preliminary data.</text>
</comment>
<feature type="active site" evidence="6">
    <location>
        <position position="77"/>
    </location>
</feature>
<keyword evidence="2 7" id="KW-0645">Protease</keyword>
<dbReference type="PANTHER" id="PTHR10381:SF11">
    <property type="entry name" value="ATP-DEPENDENT CLP PROTEASE PROTEOLYTIC SUBUNIT, MITOCHONDRIAL"/>
    <property type="match status" value="1"/>
</dbReference>
<gene>
    <name evidence="9" type="ORF">AYI70_g2485</name>
</gene>
<dbReference type="InterPro" id="IPR029045">
    <property type="entry name" value="ClpP/crotonase-like_dom_sf"/>
</dbReference>
<dbReference type="GO" id="GO:0051117">
    <property type="term" value="F:ATPase binding"/>
    <property type="evidence" value="ECO:0007669"/>
    <property type="project" value="TreeGrafter"/>
</dbReference>
<dbReference type="InterPro" id="IPR018215">
    <property type="entry name" value="ClpP_Ser_AS"/>
</dbReference>
<sequence length="153" mass="16539">MPFWSKSEKPEAPISLYINSPGGSVTSGLAIYDTMQYIQSPVSTLCMGQACSMGSLLLTAGAPGMRYSLPNSSIMIHQPSGGAEGQATDIAIHAKEILKTRDRINKIYVGHTGQSLESIEKSMERDNFMTPTEALQFGLIDKVLTTRVQPTSL</sequence>
<evidence type="ECO:0000256" key="3">
    <source>
        <dbReference type="ARBA" id="ARBA00022801"/>
    </source>
</evidence>
<evidence type="ECO:0000313" key="9">
    <source>
        <dbReference type="EMBL" id="OMJ23080.1"/>
    </source>
</evidence>